<accession>A0A2A2KCI3</accession>
<protein>
    <submittedName>
        <fullName evidence="1">Uncharacterized protein</fullName>
    </submittedName>
</protein>
<reference evidence="1 2" key="1">
    <citation type="journal article" date="2017" name="Curr. Biol.">
        <title>Genome architecture and evolution of a unichromosomal asexual nematode.</title>
        <authorList>
            <person name="Fradin H."/>
            <person name="Zegar C."/>
            <person name="Gutwein M."/>
            <person name="Lucas J."/>
            <person name="Kovtun M."/>
            <person name="Corcoran D."/>
            <person name="Baugh L.R."/>
            <person name="Kiontke K."/>
            <person name="Gunsalus K."/>
            <person name="Fitch D.H."/>
            <person name="Piano F."/>
        </authorList>
    </citation>
    <scope>NUCLEOTIDE SEQUENCE [LARGE SCALE GENOMIC DNA]</scope>
    <source>
        <strain evidence="1">PF1309</strain>
    </source>
</reference>
<comment type="caution">
    <text evidence="1">The sequence shown here is derived from an EMBL/GenBank/DDBJ whole genome shotgun (WGS) entry which is preliminary data.</text>
</comment>
<keyword evidence="2" id="KW-1185">Reference proteome</keyword>
<proteinExistence type="predicted"/>
<name>A0A2A2KCI3_9BILA</name>
<gene>
    <name evidence="1" type="ORF">WR25_21286</name>
</gene>
<evidence type="ECO:0000313" key="1">
    <source>
        <dbReference type="EMBL" id="PAV71592.1"/>
    </source>
</evidence>
<evidence type="ECO:0000313" key="2">
    <source>
        <dbReference type="Proteomes" id="UP000218231"/>
    </source>
</evidence>
<organism evidence="1 2">
    <name type="scientific">Diploscapter pachys</name>
    <dbReference type="NCBI Taxonomy" id="2018661"/>
    <lineage>
        <taxon>Eukaryota</taxon>
        <taxon>Metazoa</taxon>
        <taxon>Ecdysozoa</taxon>
        <taxon>Nematoda</taxon>
        <taxon>Chromadorea</taxon>
        <taxon>Rhabditida</taxon>
        <taxon>Rhabditina</taxon>
        <taxon>Rhabditomorpha</taxon>
        <taxon>Rhabditoidea</taxon>
        <taxon>Rhabditidae</taxon>
        <taxon>Diploscapter</taxon>
    </lineage>
</organism>
<dbReference type="Proteomes" id="UP000218231">
    <property type="component" value="Unassembled WGS sequence"/>
</dbReference>
<dbReference type="EMBL" id="LIAE01008973">
    <property type="protein sequence ID" value="PAV71592.1"/>
    <property type="molecule type" value="Genomic_DNA"/>
</dbReference>
<dbReference type="AlphaFoldDB" id="A0A2A2KCI3"/>
<sequence length="111" mass="12010">MLCGGSYLRKAGAGRSIIEGLKGDMSSEPNPEPDERGTIIYVGQDKAGHWLVQDSGRKMEGRFVSRGAALSFAEAERQIYRASLEIVSAPLVPLISFEPVIPAEHALRRAA</sequence>